<evidence type="ECO:0000313" key="2">
    <source>
        <dbReference type="Proteomes" id="UP001597452"/>
    </source>
</evidence>
<dbReference type="Proteomes" id="UP001597452">
    <property type="component" value="Unassembled WGS sequence"/>
</dbReference>
<keyword evidence="2" id="KW-1185">Reference proteome</keyword>
<organism evidence="1 2">
    <name type="scientific">Piscibacillus salipiscarius</name>
    <dbReference type="NCBI Taxonomy" id="299480"/>
    <lineage>
        <taxon>Bacteria</taxon>
        <taxon>Bacillati</taxon>
        <taxon>Bacillota</taxon>
        <taxon>Bacilli</taxon>
        <taxon>Bacillales</taxon>
        <taxon>Bacillaceae</taxon>
        <taxon>Piscibacillus</taxon>
    </lineage>
</organism>
<reference evidence="2" key="1">
    <citation type="journal article" date="2019" name="Int. J. Syst. Evol. Microbiol.">
        <title>The Global Catalogue of Microorganisms (GCM) 10K type strain sequencing project: providing services to taxonomists for standard genome sequencing and annotation.</title>
        <authorList>
            <consortium name="The Broad Institute Genomics Platform"/>
            <consortium name="The Broad Institute Genome Sequencing Center for Infectious Disease"/>
            <person name="Wu L."/>
            <person name="Ma J."/>
        </authorList>
    </citation>
    <scope>NUCLEOTIDE SEQUENCE [LARGE SCALE GENOMIC DNA]</scope>
    <source>
        <strain evidence="2">TISTR 1571</strain>
    </source>
</reference>
<sequence length="77" mass="9200">MISQSHVSLVMDELDPYYKQEKPLEEMPDFTEFRLSMERKGINYMMLVNILKYLKSKGAYELEIDKLGNFKINEFDI</sequence>
<comment type="caution">
    <text evidence="1">The sequence shown here is derived from an EMBL/GenBank/DDBJ whole genome shotgun (WGS) entry which is preliminary data.</text>
</comment>
<evidence type="ECO:0000313" key="1">
    <source>
        <dbReference type="EMBL" id="MFD2640021.1"/>
    </source>
</evidence>
<protein>
    <submittedName>
        <fullName evidence="1">Uncharacterized protein</fullName>
    </submittedName>
</protein>
<name>A0ABW5QDE3_9BACI</name>
<dbReference type="RefSeq" id="WP_054753995.1">
    <property type="nucleotide sequence ID" value="NZ_JBHUMZ010000050.1"/>
</dbReference>
<proteinExistence type="predicted"/>
<accession>A0ABW5QDE3</accession>
<gene>
    <name evidence="1" type="ORF">ACFSW4_14220</name>
</gene>
<dbReference type="EMBL" id="JBHUMZ010000050">
    <property type="protein sequence ID" value="MFD2640021.1"/>
    <property type="molecule type" value="Genomic_DNA"/>
</dbReference>